<protein>
    <submittedName>
        <fullName evidence="1">Uncharacterized protein</fullName>
    </submittedName>
</protein>
<gene>
    <name evidence="1" type="ORF">SLEP1_g59768</name>
</gene>
<dbReference type="EMBL" id="BPVZ01001175">
    <property type="protein sequence ID" value="GKV53232.1"/>
    <property type="molecule type" value="Genomic_DNA"/>
</dbReference>
<dbReference type="Proteomes" id="UP001054252">
    <property type="component" value="Unassembled WGS sequence"/>
</dbReference>
<dbReference type="AlphaFoldDB" id="A0AAV5MXE3"/>
<sequence length="95" mass="11097">MPCSHPDGGIQAQVLEHGWEKGRKESLLPISKSSAWQHIWLPYKDRIVGYCPWAWFRSTIKKASTGFIELKKHFSFDRKPLSLELKQLNHPLVRE</sequence>
<name>A0AAV5MXE3_9ROSI</name>
<comment type="caution">
    <text evidence="1">The sequence shown here is derived from an EMBL/GenBank/DDBJ whole genome shotgun (WGS) entry which is preliminary data.</text>
</comment>
<proteinExistence type="predicted"/>
<evidence type="ECO:0000313" key="2">
    <source>
        <dbReference type="Proteomes" id="UP001054252"/>
    </source>
</evidence>
<organism evidence="1 2">
    <name type="scientific">Rubroshorea leprosula</name>
    <dbReference type="NCBI Taxonomy" id="152421"/>
    <lineage>
        <taxon>Eukaryota</taxon>
        <taxon>Viridiplantae</taxon>
        <taxon>Streptophyta</taxon>
        <taxon>Embryophyta</taxon>
        <taxon>Tracheophyta</taxon>
        <taxon>Spermatophyta</taxon>
        <taxon>Magnoliopsida</taxon>
        <taxon>eudicotyledons</taxon>
        <taxon>Gunneridae</taxon>
        <taxon>Pentapetalae</taxon>
        <taxon>rosids</taxon>
        <taxon>malvids</taxon>
        <taxon>Malvales</taxon>
        <taxon>Dipterocarpaceae</taxon>
        <taxon>Rubroshorea</taxon>
    </lineage>
</organism>
<evidence type="ECO:0000313" key="1">
    <source>
        <dbReference type="EMBL" id="GKV53232.1"/>
    </source>
</evidence>
<accession>A0AAV5MXE3</accession>
<keyword evidence="2" id="KW-1185">Reference proteome</keyword>
<reference evidence="1 2" key="1">
    <citation type="journal article" date="2021" name="Commun. Biol.">
        <title>The genome of Shorea leprosula (Dipterocarpaceae) highlights the ecological relevance of drought in aseasonal tropical rainforests.</title>
        <authorList>
            <person name="Ng K.K.S."/>
            <person name="Kobayashi M.J."/>
            <person name="Fawcett J.A."/>
            <person name="Hatakeyama M."/>
            <person name="Paape T."/>
            <person name="Ng C.H."/>
            <person name="Ang C.C."/>
            <person name="Tnah L.H."/>
            <person name="Lee C.T."/>
            <person name="Nishiyama T."/>
            <person name="Sese J."/>
            <person name="O'Brien M.J."/>
            <person name="Copetti D."/>
            <person name="Mohd Noor M.I."/>
            <person name="Ong R.C."/>
            <person name="Putra M."/>
            <person name="Sireger I.Z."/>
            <person name="Indrioko S."/>
            <person name="Kosugi Y."/>
            <person name="Izuno A."/>
            <person name="Isagi Y."/>
            <person name="Lee S.L."/>
            <person name="Shimizu K.K."/>
        </authorList>
    </citation>
    <scope>NUCLEOTIDE SEQUENCE [LARGE SCALE GENOMIC DNA]</scope>
    <source>
        <strain evidence="1">214</strain>
    </source>
</reference>